<accession>A0A8W8J3G9</accession>
<feature type="transmembrane region" description="Helical" evidence="15">
    <location>
        <begin position="1436"/>
        <end position="1459"/>
    </location>
</feature>
<dbReference type="SUPFAM" id="SSF111418">
    <property type="entry name" value="Hormone receptor domain"/>
    <property type="match status" value="1"/>
</dbReference>
<feature type="transmembrane region" description="Helical" evidence="15">
    <location>
        <begin position="1366"/>
        <end position="1391"/>
    </location>
</feature>
<evidence type="ECO:0000256" key="13">
    <source>
        <dbReference type="ARBA" id="ARBA00023224"/>
    </source>
</evidence>
<evidence type="ECO:0000256" key="8">
    <source>
        <dbReference type="ARBA" id="ARBA00023040"/>
    </source>
</evidence>
<dbReference type="Pfam" id="PF00002">
    <property type="entry name" value="7tm_2"/>
    <property type="match status" value="1"/>
</dbReference>
<feature type="domain" description="Ig-like" evidence="20">
    <location>
        <begin position="766"/>
        <end position="851"/>
    </location>
</feature>
<feature type="transmembrane region" description="Helical" evidence="15">
    <location>
        <begin position="1412"/>
        <end position="1430"/>
    </location>
</feature>
<dbReference type="PRINTS" id="PR00249">
    <property type="entry name" value="GPCRSECRETIN"/>
</dbReference>
<dbReference type="InterPro" id="IPR036445">
    <property type="entry name" value="GPCR_2_extracell_dom_sf"/>
</dbReference>
<dbReference type="Proteomes" id="UP000005408">
    <property type="component" value="Unassembled WGS sequence"/>
</dbReference>
<dbReference type="SUPFAM" id="SSF57196">
    <property type="entry name" value="EGF/Laminin"/>
    <property type="match status" value="1"/>
</dbReference>
<feature type="disulfide bond" evidence="14">
    <location>
        <begin position="644"/>
        <end position="653"/>
    </location>
</feature>
<feature type="transmembrane region" description="Helical" evidence="15">
    <location>
        <begin position="1209"/>
        <end position="1234"/>
    </location>
</feature>
<evidence type="ECO:0000259" key="16">
    <source>
        <dbReference type="PROSITE" id="PS50026"/>
    </source>
</evidence>
<dbReference type="GO" id="GO:0007166">
    <property type="term" value="P:cell surface receptor signaling pathway"/>
    <property type="evidence" value="ECO:0007669"/>
    <property type="project" value="InterPro"/>
</dbReference>
<dbReference type="InterPro" id="IPR008077">
    <property type="entry name" value="GPCR_2_brain_angio_inhib"/>
</dbReference>
<dbReference type="Pfam" id="PF23283">
    <property type="entry name" value="D8C_UMOD"/>
    <property type="match status" value="1"/>
</dbReference>
<evidence type="ECO:0000256" key="11">
    <source>
        <dbReference type="ARBA" id="ARBA00023170"/>
    </source>
</evidence>
<evidence type="ECO:0000256" key="14">
    <source>
        <dbReference type="PROSITE-ProRule" id="PRU00076"/>
    </source>
</evidence>
<name>A0A8W8J3G9_MAGGI</name>
<keyword evidence="4 15" id="KW-0812">Transmembrane</keyword>
<dbReference type="EnsemblMetazoa" id="G17078.1">
    <property type="protein sequence ID" value="G17078.1:cds"/>
    <property type="gene ID" value="G17078"/>
</dbReference>
<dbReference type="PROSITE" id="PS50227">
    <property type="entry name" value="G_PROTEIN_RECEP_F2_3"/>
    <property type="match status" value="1"/>
</dbReference>
<dbReference type="GO" id="GO:0005886">
    <property type="term" value="C:plasma membrane"/>
    <property type="evidence" value="ECO:0007669"/>
    <property type="project" value="UniProtKB-SubCell"/>
</dbReference>
<dbReference type="Pfam" id="PF01825">
    <property type="entry name" value="GPS"/>
    <property type="match status" value="1"/>
</dbReference>
<dbReference type="InterPro" id="IPR046338">
    <property type="entry name" value="GAIN_dom_sf"/>
</dbReference>
<dbReference type="InterPro" id="IPR007110">
    <property type="entry name" value="Ig-like_dom"/>
</dbReference>
<keyword evidence="10 14" id="KW-1015">Disulfide bond</keyword>
<keyword evidence="13" id="KW-0807">Transducer</keyword>
<dbReference type="SMART" id="SM01411">
    <property type="entry name" value="Ephrin_rec_like"/>
    <property type="match status" value="6"/>
</dbReference>
<evidence type="ECO:0000256" key="2">
    <source>
        <dbReference type="ARBA" id="ARBA00007343"/>
    </source>
</evidence>
<evidence type="ECO:0000256" key="4">
    <source>
        <dbReference type="ARBA" id="ARBA00022692"/>
    </source>
</evidence>
<keyword evidence="22" id="KW-1185">Reference proteome</keyword>
<dbReference type="Gene3D" id="2.60.40.10">
    <property type="entry name" value="Immunoglobulins"/>
    <property type="match status" value="1"/>
</dbReference>
<evidence type="ECO:0000256" key="15">
    <source>
        <dbReference type="SAM" id="Phobius"/>
    </source>
</evidence>
<sequence>MNAAHYERIMPRMDRQHVRVISGIILLIIVIRCSYCQDFATDAPKDTQFIEGTSTTHEASSAENSPSLDPCSNTFEHDILTDDGFRSPACRRSQSEPRCDDNIVEGWYVLHSSDGSTTLRVHRECPRQSRCGTDNPIWMNGTYPAVADGIVERQMCVRTAFSCCQDSFHVKVKNCSTFLTFKLKPVPKCNQRYCFDRNECAPITNTAPITAEFTDDNLCPNGTYRKSNNNASQENRNNPCLSCPLGFVCANGNKSPCPLGFYCPPGSSKAELCRPGNYCPRGPHYPVQCKAGFYNPANASINSSACLPCPPGFYCFSKGLDSPTGPCLPGFYCSGSSTKANPDDGIMGNLCPPGHYCPRGSGQPIPCPEGFFNPTSIRSKCEICPKNLTCPEGSIYPFECNFENVSLSVECSLRPEPTANPCRNPDGSRKYGVCEDCPPGNLCKNGFNISCPAGYFCPNGTSVFICPEGFFCPAGRTSPMPCPIGTFNPYSGNGTEKACLKCTPGLFCKDKGLSVPSGPCSPGFYCNGGSVTPHPLNGHGGDICPVGHYCPEGTGLFTQCPPSTYNPSRGQSNNRSCLACPEGLTCNRSGLALPRECYANSTNITDALTDISCPELGDYCSNNSKCLYDGTCRTNNKTWGFCECLPNYEGSFCEIDKTLLFLMENSTLNYQTVEKEEVVMEIVFGTSFLQSDVNITWYRNDLMVRNSSRVEITTDVADDYFRLYTTRLTIKSAREFYNGSAVVVASLPQLGVSVTVNVSLTVVPLPVVTVSPLSLSVQTGGAVVLTCSVQNLDPSNMAATLEWVKDRDVLLSQQQNESMLTISNVQKDRAGQYVCRLRYSVLGVNGTRKAAADVFVYSPDDLRCKKTVDEHGIHWEVGVTGMVYYALCPENYVGNASKLCKSDGTWERTVTINCVDKDIAEANQQLDDILTNNIVDTSFVSSVVGKQMASLRNWTAQHIGTSGDVDRTVGLLDKVLQATDVANSKLPDNDFVNVVDNVLSEGQSKNWRDINEQTKEGSSRILSTVEEFGQQVSKGLPSGEYKNYHAKNYFMTVGHGSTQESVTFPDSPASDSTSLVLPVQSDPQGKETVYSATIYRTAYTFLPIKNELSGNGSTDNSYVNSDVLSMDIIDEREKISLNPGIVLNIEHKTETDLDKTNVSCVFWNFTLRSWSSEGCNTTKVNGHVTRCECDHLTNFAILMRPYREETEDAILSLISLIGCSITVVLSTITFFIFMILWRYIKNDQNLVLIHLCVSISLAYLLFLVGVTRTENKVVCTVIAAFLQYFFLVEFFLMLAMGVYYFLQITVLYYSFSTANDIKARLNMKRLLPIAWVIPVFITGITIGATYTREYNQSRVCWLSTESGSLYGFVGPVLLIICINLFIICSLFRVMCATRLLTESNTKRKATTGLRSLCTLLPVLGITWVFGILSINEDLIAFQYLFAVFNSLQGLFIFVPNCLLNRKVREALLKKMRLFESQQENSKIQTKNSKRLSNVQENLKKVKNDKEKEANSTRRVTPPVRLIKYTKQLDFIDGGHDNVCFDAMLPLDVVPLRRQSLSDSTPRTSETNIQSKSDENGFYNGYVRFTPSHQFSIEVRCESRCHLFCRYARLQNVNYINSKAFLTIYLPKKNIIFECKNGSVEDTQNSSDFLPAKDFPY</sequence>
<dbReference type="PROSITE" id="PS50261">
    <property type="entry name" value="G_PROTEIN_RECEP_F2_4"/>
    <property type="match status" value="1"/>
</dbReference>
<dbReference type="SMART" id="SM00008">
    <property type="entry name" value="HormR"/>
    <property type="match status" value="1"/>
</dbReference>
<evidence type="ECO:0000256" key="12">
    <source>
        <dbReference type="ARBA" id="ARBA00023180"/>
    </source>
</evidence>
<dbReference type="SMART" id="SM00303">
    <property type="entry name" value="GPS"/>
    <property type="match status" value="1"/>
</dbReference>
<feature type="transmembrane region" description="Helical" evidence="15">
    <location>
        <begin position="1326"/>
        <end position="1346"/>
    </location>
</feature>
<dbReference type="SUPFAM" id="SSF57184">
    <property type="entry name" value="Growth factor receptor domain"/>
    <property type="match status" value="1"/>
</dbReference>
<feature type="transmembrane region" description="Helical" evidence="15">
    <location>
        <begin position="1246"/>
        <end position="1266"/>
    </location>
</feature>
<dbReference type="InterPro" id="IPR057244">
    <property type="entry name" value="GAIN_B"/>
</dbReference>
<evidence type="ECO:0000256" key="7">
    <source>
        <dbReference type="ARBA" id="ARBA00022989"/>
    </source>
</evidence>
<evidence type="ECO:0000256" key="3">
    <source>
        <dbReference type="ARBA" id="ARBA00022475"/>
    </source>
</evidence>
<dbReference type="Gene3D" id="2.60.220.50">
    <property type="match status" value="1"/>
</dbReference>
<feature type="domain" description="GAIN-B" evidence="17">
    <location>
        <begin position="1040"/>
        <end position="1205"/>
    </location>
</feature>
<dbReference type="InterPro" id="IPR000203">
    <property type="entry name" value="GPS"/>
</dbReference>
<dbReference type="InterPro" id="IPR032471">
    <property type="entry name" value="AGRL2-4_GAIN_subdom_A"/>
</dbReference>
<dbReference type="Pfam" id="PF16489">
    <property type="entry name" value="GAIN"/>
    <property type="match status" value="1"/>
</dbReference>
<feature type="domain" description="G-protein coupled receptors family 2 profile 1" evidence="18">
    <location>
        <begin position="834"/>
        <end position="918"/>
    </location>
</feature>
<dbReference type="Gene3D" id="2.10.50.10">
    <property type="entry name" value="Tumor Necrosis Factor Receptor, subunit A, domain 2"/>
    <property type="match status" value="1"/>
</dbReference>
<feature type="domain" description="EGF-like" evidence="16">
    <location>
        <begin position="616"/>
        <end position="654"/>
    </location>
</feature>
<dbReference type="PRINTS" id="PR01694">
    <property type="entry name" value="BAIPRECURSOR"/>
</dbReference>
<evidence type="ECO:0000259" key="17">
    <source>
        <dbReference type="PROSITE" id="PS50221"/>
    </source>
</evidence>
<dbReference type="Gene3D" id="1.25.40.610">
    <property type="match status" value="1"/>
</dbReference>
<comment type="caution">
    <text evidence="14">Lacks conserved residue(s) required for the propagation of feature annotation.</text>
</comment>
<comment type="similarity">
    <text evidence="2">Belongs to the G-protein coupled receptor 2 family. Adhesion G-protein coupled receptor (ADGR) subfamily.</text>
</comment>
<feature type="transmembrane region" description="Helical" evidence="15">
    <location>
        <begin position="1278"/>
        <end position="1302"/>
    </location>
</feature>
<dbReference type="SMART" id="SM00409">
    <property type="entry name" value="IG"/>
    <property type="match status" value="2"/>
</dbReference>
<feature type="domain" description="G-protein coupled receptors family 2 profile 2" evidence="19">
    <location>
        <begin position="1211"/>
        <end position="1460"/>
    </location>
</feature>
<keyword evidence="3" id="KW-1003">Cell membrane</keyword>
<dbReference type="FunFam" id="1.20.1070.10:FF:000058">
    <property type="entry name" value="Adhesion G protein-coupled receptor F5"/>
    <property type="match status" value="1"/>
</dbReference>
<comment type="subcellular location">
    <subcellularLocation>
        <location evidence="1">Cell membrane</location>
        <topology evidence="1">Multi-pass membrane protein</topology>
    </subcellularLocation>
</comment>
<dbReference type="InterPro" id="IPR057774">
    <property type="entry name" value="D8C_UMOD/GP2/OIT3-like"/>
</dbReference>
<evidence type="ECO:0000259" key="20">
    <source>
        <dbReference type="PROSITE" id="PS50835"/>
    </source>
</evidence>
<dbReference type="PROSITE" id="PS00022">
    <property type="entry name" value="EGF_1"/>
    <property type="match status" value="1"/>
</dbReference>
<evidence type="ECO:0000256" key="1">
    <source>
        <dbReference type="ARBA" id="ARBA00004651"/>
    </source>
</evidence>
<evidence type="ECO:0000256" key="5">
    <source>
        <dbReference type="ARBA" id="ARBA00022729"/>
    </source>
</evidence>
<dbReference type="InterPro" id="IPR003599">
    <property type="entry name" value="Ig_sub"/>
</dbReference>
<organism evidence="21 22">
    <name type="scientific">Magallana gigas</name>
    <name type="common">Pacific oyster</name>
    <name type="synonym">Crassostrea gigas</name>
    <dbReference type="NCBI Taxonomy" id="29159"/>
    <lineage>
        <taxon>Eukaryota</taxon>
        <taxon>Metazoa</taxon>
        <taxon>Spiralia</taxon>
        <taxon>Lophotrochozoa</taxon>
        <taxon>Mollusca</taxon>
        <taxon>Bivalvia</taxon>
        <taxon>Autobranchia</taxon>
        <taxon>Pteriomorphia</taxon>
        <taxon>Ostreida</taxon>
        <taxon>Ostreoidea</taxon>
        <taxon>Ostreidae</taxon>
        <taxon>Magallana</taxon>
    </lineage>
</organism>
<dbReference type="PROSITE" id="PS50221">
    <property type="entry name" value="GAIN_B"/>
    <property type="match status" value="1"/>
</dbReference>
<dbReference type="InterPro" id="IPR009030">
    <property type="entry name" value="Growth_fac_rcpt_cys_sf"/>
</dbReference>
<evidence type="ECO:0000256" key="9">
    <source>
        <dbReference type="ARBA" id="ARBA00023136"/>
    </source>
</evidence>
<dbReference type="SUPFAM" id="SSF81321">
    <property type="entry name" value="Family A G protein-coupled receptor-like"/>
    <property type="match status" value="1"/>
</dbReference>
<dbReference type="GO" id="GO:0004930">
    <property type="term" value="F:G protein-coupled receptor activity"/>
    <property type="evidence" value="ECO:0007669"/>
    <property type="project" value="UniProtKB-KW"/>
</dbReference>
<dbReference type="InterPro" id="IPR013783">
    <property type="entry name" value="Ig-like_fold"/>
</dbReference>
<evidence type="ECO:0000259" key="18">
    <source>
        <dbReference type="PROSITE" id="PS50227"/>
    </source>
</evidence>
<dbReference type="PANTHER" id="PTHR12011:SF347">
    <property type="entry name" value="FI21270P1-RELATED"/>
    <property type="match status" value="1"/>
</dbReference>
<dbReference type="PROSITE" id="PS50835">
    <property type="entry name" value="IG_LIKE"/>
    <property type="match status" value="1"/>
</dbReference>
<keyword evidence="12" id="KW-0325">Glycoprotein</keyword>
<dbReference type="InterPro" id="IPR000832">
    <property type="entry name" value="GPCR_2_secretin-like"/>
</dbReference>
<keyword evidence="5" id="KW-0732">Signal</keyword>
<dbReference type="SUPFAM" id="SSF48726">
    <property type="entry name" value="Immunoglobulin"/>
    <property type="match status" value="2"/>
</dbReference>
<dbReference type="Gene3D" id="1.20.1070.10">
    <property type="entry name" value="Rhodopsin 7-helix transmembrane proteins"/>
    <property type="match status" value="1"/>
</dbReference>
<dbReference type="PROSITE" id="PS50026">
    <property type="entry name" value="EGF_3"/>
    <property type="match status" value="1"/>
</dbReference>
<keyword evidence="7 15" id="KW-1133">Transmembrane helix</keyword>
<evidence type="ECO:0000313" key="21">
    <source>
        <dbReference type="EnsemblMetazoa" id="G17078.1:cds"/>
    </source>
</evidence>
<proteinExistence type="inferred from homology"/>
<reference evidence="21" key="1">
    <citation type="submission" date="2022-08" db="UniProtKB">
        <authorList>
            <consortium name="EnsemblMetazoa"/>
        </authorList>
    </citation>
    <scope>IDENTIFICATION</scope>
    <source>
        <strain evidence="21">05x7-T-G4-1.051#20</strain>
    </source>
</reference>
<keyword evidence="6" id="KW-0677">Repeat</keyword>
<keyword evidence="11" id="KW-0675">Receptor</keyword>
<dbReference type="InterPro" id="IPR036179">
    <property type="entry name" value="Ig-like_dom_sf"/>
</dbReference>
<evidence type="ECO:0000313" key="22">
    <source>
        <dbReference type="Proteomes" id="UP000005408"/>
    </source>
</evidence>
<keyword evidence="8" id="KW-0297">G-protein coupled receptor</keyword>
<dbReference type="Pfam" id="PF13927">
    <property type="entry name" value="Ig_3"/>
    <property type="match status" value="1"/>
</dbReference>
<dbReference type="CDD" id="cd15040">
    <property type="entry name" value="7tmB2_Adhesion"/>
    <property type="match status" value="1"/>
</dbReference>
<protein>
    <submittedName>
        <fullName evidence="21">Uncharacterized protein</fullName>
    </submittedName>
</protein>
<keyword evidence="14" id="KW-0245">EGF-like domain</keyword>
<evidence type="ECO:0000259" key="19">
    <source>
        <dbReference type="PROSITE" id="PS50261"/>
    </source>
</evidence>
<dbReference type="PANTHER" id="PTHR12011">
    <property type="entry name" value="ADHESION G-PROTEIN COUPLED RECEPTOR"/>
    <property type="match status" value="1"/>
</dbReference>
<evidence type="ECO:0000256" key="6">
    <source>
        <dbReference type="ARBA" id="ARBA00022737"/>
    </source>
</evidence>
<evidence type="ECO:0000256" key="10">
    <source>
        <dbReference type="ARBA" id="ARBA00023157"/>
    </source>
</evidence>
<dbReference type="InterPro" id="IPR017981">
    <property type="entry name" value="GPCR_2-like_7TM"/>
</dbReference>
<keyword evidence="9 15" id="KW-0472">Membrane</keyword>
<dbReference type="InterPro" id="IPR001879">
    <property type="entry name" value="GPCR_2_extracellular_dom"/>
</dbReference>
<dbReference type="InterPro" id="IPR000742">
    <property type="entry name" value="EGF"/>
</dbReference>